<dbReference type="GO" id="GO:0005524">
    <property type="term" value="F:ATP binding"/>
    <property type="evidence" value="ECO:0007669"/>
    <property type="project" value="UniProtKB-KW"/>
</dbReference>
<dbReference type="SMART" id="SM00382">
    <property type="entry name" value="AAA"/>
    <property type="match status" value="1"/>
</dbReference>
<gene>
    <name evidence="6" type="ORF">IAB59_03445</name>
</gene>
<evidence type="ECO:0000259" key="5">
    <source>
        <dbReference type="SMART" id="SM00382"/>
    </source>
</evidence>
<dbReference type="PANTHER" id="PTHR30258">
    <property type="entry name" value="TYPE II SECRETION SYSTEM PROTEIN GSPE-RELATED"/>
    <property type="match status" value="1"/>
</dbReference>
<evidence type="ECO:0000313" key="6">
    <source>
        <dbReference type="EMBL" id="HIT37517.1"/>
    </source>
</evidence>
<dbReference type="CDD" id="cd01129">
    <property type="entry name" value="PulE-GspE-like"/>
    <property type="match status" value="1"/>
</dbReference>
<reference evidence="6" key="2">
    <citation type="journal article" date="2021" name="PeerJ">
        <title>Extensive microbial diversity within the chicken gut microbiome revealed by metagenomics and culture.</title>
        <authorList>
            <person name="Gilroy R."/>
            <person name="Ravi A."/>
            <person name="Getino M."/>
            <person name="Pursley I."/>
            <person name="Horton D.L."/>
            <person name="Alikhan N.F."/>
            <person name="Baker D."/>
            <person name="Gharbi K."/>
            <person name="Hall N."/>
            <person name="Watson M."/>
            <person name="Adriaenssens E.M."/>
            <person name="Foster-Nyarko E."/>
            <person name="Jarju S."/>
            <person name="Secka A."/>
            <person name="Antonio M."/>
            <person name="Oren A."/>
            <person name="Chaudhuri R.R."/>
            <person name="La Ragione R."/>
            <person name="Hildebrand F."/>
            <person name="Pallen M.J."/>
        </authorList>
    </citation>
    <scope>NUCLEOTIDE SEQUENCE</scope>
    <source>
        <strain evidence="6">CHK195-26880</strain>
    </source>
</reference>
<feature type="domain" description="AAA+ ATPase" evidence="5">
    <location>
        <begin position="144"/>
        <end position="265"/>
    </location>
</feature>
<dbReference type="EMBL" id="DVKQ01000046">
    <property type="protein sequence ID" value="HIT37517.1"/>
    <property type="molecule type" value="Genomic_DNA"/>
</dbReference>
<accession>A0A9D1GAG1</accession>
<name>A0A9D1GAG1_9FIRM</name>
<evidence type="ECO:0000256" key="3">
    <source>
        <dbReference type="ARBA" id="ARBA00022840"/>
    </source>
</evidence>
<organism evidence="6 7">
    <name type="scientific">Candidatus Onthousia faecipullorum</name>
    <dbReference type="NCBI Taxonomy" id="2840887"/>
    <lineage>
        <taxon>Bacteria</taxon>
        <taxon>Bacillati</taxon>
        <taxon>Bacillota</taxon>
        <taxon>Bacilli</taxon>
        <taxon>Candidatus Onthousia</taxon>
    </lineage>
</organism>
<dbReference type="InterPro" id="IPR003593">
    <property type="entry name" value="AAA+_ATPase"/>
</dbReference>
<dbReference type="InterPro" id="IPR001482">
    <property type="entry name" value="T2SS/T4SS_dom"/>
</dbReference>
<feature type="region of interest" description="Disordered" evidence="4">
    <location>
        <begin position="412"/>
        <end position="431"/>
    </location>
</feature>
<evidence type="ECO:0000256" key="2">
    <source>
        <dbReference type="ARBA" id="ARBA00022741"/>
    </source>
</evidence>
<evidence type="ECO:0000313" key="7">
    <source>
        <dbReference type="Proteomes" id="UP000886833"/>
    </source>
</evidence>
<evidence type="ECO:0000256" key="1">
    <source>
        <dbReference type="ARBA" id="ARBA00006611"/>
    </source>
</evidence>
<proteinExistence type="inferred from homology"/>
<dbReference type="GO" id="GO:0016887">
    <property type="term" value="F:ATP hydrolysis activity"/>
    <property type="evidence" value="ECO:0007669"/>
    <property type="project" value="TreeGrafter"/>
</dbReference>
<keyword evidence="3" id="KW-0067">ATP-binding</keyword>
<dbReference type="Pfam" id="PF00437">
    <property type="entry name" value="T2SSE"/>
    <property type="match status" value="1"/>
</dbReference>
<dbReference type="Gene3D" id="3.40.50.300">
    <property type="entry name" value="P-loop containing nucleotide triphosphate hydrolases"/>
    <property type="match status" value="1"/>
</dbReference>
<evidence type="ECO:0000256" key="4">
    <source>
        <dbReference type="SAM" id="MobiDB-lite"/>
    </source>
</evidence>
<comment type="similarity">
    <text evidence="1">Belongs to the GSP E family.</text>
</comment>
<comment type="caution">
    <text evidence="6">The sequence shown here is derived from an EMBL/GenBank/DDBJ whole genome shotgun (WGS) entry which is preliminary data.</text>
</comment>
<dbReference type="Gene3D" id="3.30.450.90">
    <property type="match status" value="1"/>
</dbReference>
<protein>
    <submittedName>
        <fullName evidence="6">Type II/IV secretion system protein</fullName>
    </submittedName>
</protein>
<dbReference type="Proteomes" id="UP000886833">
    <property type="component" value="Unassembled WGS sequence"/>
</dbReference>
<dbReference type="InterPro" id="IPR027417">
    <property type="entry name" value="P-loop_NTPase"/>
</dbReference>
<dbReference type="GO" id="GO:0005886">
    <property type="term" value="C:plasma membrane"/>
    <property type="evidence" value="ECO:0007669"/>
    <property type="project" value="TreeGrafter"/>
</dbReference>
<dbReference type="SUPFAM" id="SSF52540">
    <property type="entry name" value="P-loop containing nucleoside triphosphate hydrolases"/>
    <property type="match status" value="1"/>
</dbReference>
<sequence length="632" mass="71087">MVTYDMTKTPVVNVVDDIIANASRAGASDIHFDPREDFLMVRIRVDGDLQDYTKIPKIYERNLITRIKLIANMNITESRLPQDGSIKGTIQGINLETRVSTLPTNEGEKCVIRILDYSRSLQGIDALGFNEDNFKKLKKMIAEPNGIILITGATGSGKSTTVYSILQVLNKTETNIITVEDPIEMNLEGLNQVQVNSEIGLDFATVLRSILRQDPNVILIGEIRDSETAKIAVRASITGHLVLSTIHTNNSLSTIERLLDMNVERYLLSSALSGIISQKLAKMICPHCRIKEKTTPYQKKVFKMALNKDVEEIYNANPEGCDKCNKGYHGRIAIQEVLMINDEIRNALNEENLEKEDLNKLVYTSDVITMLQDGLLKVLESKTSFDEIYKIIDVDDDLDIYCKIRGIEYDENNKQNSSDEEINDNKVEEQPLEKSIDVTPIQENDINPNSVNNNQSQVNKTDSTEQSYINTSQENIPNAVTVPTIDINQSGINQDQVNRIDTLTSSVDTTQENISNTVTPPIIDVNQNRINQVQDNTNTINYNINNEQSYMNNIPNMVTPPTIDVKQTQAQDNTNTINYNTNNEQSYMNNIPNMVTPPNTINYNINTSGNLRQENTGEVTYQVPTVIDLEKQ</sequence>
<dbReference type="AlphaFoldDB" id="A0A9D1GAG1"/>
<reference evidence="6" key="1">
    <citation type="submission" date="2020-10" db="EMBL/GenBank/DDBJ databases">
        <authorList>
            <person name="Gilroy R."/>
        </authorList>
    </citation>
    <scope>NUCLEOTIDE SEQUENCE</scope>
    <source>
        <strain evidence="6">CHK195-26880</strain>
    </source>
</reference>
<keyword evidence="2" id="KW-0547">Nucleotide-binding</keyword>
<dbReference type="PANTHER" id="PTHR30258:SF1">
    <property type="entry name" value="PROTEIN TRANSPORT PROTEIN HOFB HOMOLOG"/>
    <property type="match status" value="1"/>
</dbReference>